<dbReference type="PANTHER" id="PTHR46663:SF2">
    <property type="entry name" value="GGDEF DOMAIN-CONTAINING PROTEIN"/>
    <property type="match status" value="1"/>
</dbReference>
<evidence type="ECO:0000256" key="1">
    <source>
        <dbReference type="ARBA" id="ARBA00001946"/>
    </source>
</evidence>
<dbReference type="InterPro" id="IPR043128">
    <property type="entry name" value="Rev_trsase/Diguanyl_cyclase"/>
</dbReference>
<feature type="modified residue" description="4-aspartylphosphate" evidence="2">
    <location>
        <position position="79"/>
    </location>
</feature>
<organism evidence="5 6">
    <name type="scientific">Oleiphilus messinensis</name>
    <dbReference type="NCBI Taxonomy" id="141451"/>
    <lineage>
        <taxon>Bacteria</taxon>
        <taxon>Pseudomonadati</taxon>
        <taxon>Pseudomonadota</taxon>
        <taxon>Gammaproteobacteria</taxon>
        <taxon>Oceanospirillales</taxon>
        <taxon>Oleiphilaceae</taxon>
        <taxon>Oleiphilus</taxon>
    </lineage>
</organism>
<dbReference type="AlphaFoldDB" id="A0A1Y0I5Q0"/>
<dbReference type="GO" id="GO:0000160">
    <property type="term" value="P:phosphorelay signal transduction system"/>
    <property type="evidence" value="ECO:0007669"/>
    <property type="project" value="InterPro"/>
</dbReference>
<comment type="cofactor">
    <cofactor evidence="1">
        <name>Mg(2+)</name>
        <dbReference type="ChEBI" id="CHEBI:18420"/>
    </cofactor>
</comment>
<dbReference type="RefSeq" id="WP_087460632.1">
    <property type="nucleotide sequence ID" value="NZ_CP021425.1"/>
</dbReference>
<dbReference type="Pfam" id="PF00990">
    <property type="entry name" value="GGDEF"/>
    <property type="match status" value="1"/>
</dbReference>
<dbReference type="Proteomes" id="UP000196027">
    <property type="component" value="Chromosome"/>
</dbReference>
<feature type="domain" description="GGDEF" evidence="4">
    <location>
        <begin position="188"/>
        <end position="324"/>
    </location>
</feature>
<dbReference type="Gene3D" id="3.40.50.2300">
    <property type="match status" value="1"/>
</dbReference>
<dbReference type="KEGG" id="ome:OLMES_1462"/>
<dbReference type="OrthoDB" id="9812260at2"/>
<proteinExistence type="predicted"/>
<accession>A0A1Y0I5Q0</accession>
<evidence type="ECO:0000259" key="4">
    <source>
        <dbReference type="PROSITE" id="PS50887"/>
    </source>
</evidence>
<dbReference type="InterPro" id="IPR029787">
    <property type="entry name" value="Nucleotide_cyclase"/>
</dbReference>
<evidence type="ECO:0000313" key="5">
    <source>
        <dbReference type="EMBL" id="ARU55539.1"/>
    </source>
</evidence>
<evidence type="ECO:0000259" key="3">
    <source>
        <dbReference type="PROSITE" id="PS50110"/>
    </source>
</evidence>
<dbReference type="InterPro" id="IPR001789">
    <property type="entry name" value="Sig_transdc_resp-reg_receiver"/>
</dbReference>
<dbReference type="FunFam" id="3.30.70.270:FF:000001">
    <property type="entry name" value="Diguanylate cyclase domain protein"/>
    <property type="match status" value="1"/>
</dbReference>
<evidence type="ECO:0000313" key="6">
    <source>
        <dbReference type="Proteomes" id="UP000196027"/>
    </source>
</evidence>
<name>A0A1Y0I5Q0_9GAMM</name>
<keyword evidence="6" id="KW-1185">Reference proteome</keyword>
<dbReference type="NCBIfam" id="TIGR00254">
    <property type="entry name" value="GGDEF"/>
    <property type="match status" value="1"/>
</dbReference>
<dbReference type="InterPro" id="IPR052163">
    <property type="entry name" value="DGC-Regulatory_Protein"/>
</dbReference>
<feature type="domain" description="Response regulatory" evidence="3">
    <location>
        <begin position="27"/>
        <end position="144"/>
    </location>
</feature>
<dbReference type="PANTHER" id="PTHR46663">
    <property type="entry name" value="DIGUANYLATE CYCLASE DGCT-RELATED"/>
    <property type="match status" value="1"/>
</dbReference>
<dbReference type="CDD" id="cd01949">
    <property type="entry name" value="GGDEF"/>
    <property type="match status" value="1"/>
</dbReference>
<dbReference type="SMART" id="SM00267">
    <property type="entry name" value="GGDEF"/>
    <property type="match status" value="1"/>
</dbReference>
<protein>
    <submittedName>
        <fullName evidence="5">Response regulator receiver-modulated signal transduction diguanylate cyclase</fullName>
    </submittedName>
</protein>
<evidence type="ECO:0000256" key="2">
    <source>
        <dbReference type="PROSITE-ProRule" id="PRU00169"/>
    </source>
</evidence>
<dbReference type="PROSITE" id="PS50110">
    <property type="entry name" value="RESPONSE_REGULATORY"/>
    <property type="match status" value="1"/>
</dbReference>
<dbReference type="Pfam" id="PF00072">
    <property type="entry name" value="Response_reg"/>
    <property type="match status" value="1"/>
</dbReference>
<dbReference type="SUPFAM" id="SSF55073">
    <property type="entry name" value="Nucleotide cyclase"/>
    <property type="match status" value="1"/>
</dbReference>
<dbReference type="PROSITE" id="PS50887">
    <property type="entry name" value="GGDEF"/>
    <property type="match status" value="1"/>
</dbReference>
<sequence length="327" mass="36480">MVVEDADAPPDRDQDRADNQGEARVINVLMVEDDYDDFYLIREILKQNSKRQYRLSRALTLEDCVSQVQSTPPDIILLDLGLQDSSGLATLEKLLKSGIQQPVIVLTGVNDEELGENAIKIGAEDYLPKEEVSKTLLSRSINYGIERHRLTAELQQKASEDALTGLPNRSALFERIEVLISNTDRAETKLAIALLDLDGFKEVNDTLGHQTGDDLLRQIAARLRKSLRRSDMAARYGGDEFVLVFTNYHSESELMEVVQRKLNILTQPIRLYVNGEVQEVTIGASVGLAEWRASMTAQQIVNNADDAMYASKKNGKNQVTMATSLQS</sequence>
<gene>
    <name evidence="5" type="ORF">OLMES_1462</name>
</gene>
<dbReference type="InterPro" id="IPR000160">
    <property type="entry name" value="GGDEF_dom"/>
</dbReference>
<reference evidence="5 6" key="1">
    <citation type="submission" date="2017-05" db="EMBL/GenBank/DDBJ databases">
        <title>Genomic insights into alkan degradation activity of Oleiphilus messinensis.</title>
        <authorList>
            <person name="Kozyavkin S.A."/>
            <person name="Slesarev A.I."/>
            <person name="Golyshin P.N."/>
            <person name="Korzhenkov A."/>
            <person name="Golyshina O.N."/>
            <person name="Toshchakov S.V."/>
        </authorList>
    </citation>
    <scope>NUCLEOTIDE SEQUENCE [LARGE SCALE GENOMIC DNA]</scope>
    <source>
        <strain evidence="5 6">ME102</strain>
    </source>
</reference>
<dbReference type="InterPro" id="IPR011006">
    <property type="entry name" value="CheY-like_superfamily"/>
</dbReference>
<keyword evidence="2" id="KW-0597">Phosphoprotein</keyword>
<dbReference type="EMBL" id="CP021425">
    <property type="protein sequence ID" value="ARU55539.1"/>
    <property type="molecule type" value="Genomic_DNA"/>
</dbReference>
<dbReference type="SUPFAM" id="SSF52172">
    <property type="entry name" value="CheY-like"/>
    <property type="match status" value="1"/>
</dbReference>
<dbReference type="CDD" id="cd00156">
    <property type="entry name" value="REC"/>
    <property type="match status" value="1"/>
</dbReference>
<dbReference type="GO" id="GO:0003824">
    <property type="term" value="F:catalytic activity"/>
    <property type="evidence" value="ECO:0007669"/>
    <property type="project" value="UniProtKB-ARBA"/>
</dbReference>
<dbReference type="SMART" id="SM00448">
    <property type="entry name" value="REC"/>
    <property type="match status" value="1"/>
</dbReference>
<dbReference type="Gene3D" id="3.30.70.270">
    <property type="match status" value="1"/>
</dbReference>